<gene>
    <name evidence="1" type="ordered locus">MTR_5g037330</name>
</gene>
<evidence type="ECO:0000313" key="2">
    <source>
        <dbReference type="EnsemblPlants" id="AES96454"/>
    </source>
</evidence>
<dbReference type="EnsemblPlants" id="AES96454">
    <property type="protein sequence ID" value="AES96454"/>
    <property type="gene ID" value="MTR_5g037330"/>
</dbReference>
<reference evidence="1 3" key="2">
    <citation type="journal article" date="2014" name="BMC Genomics">
        <title>An improved genome release (version Mt4.0) for the model legume Medicago truncatula.</title>
        <authorList>
            <person name="Tang H."/>
            <person name="Krishnakumar V."/>
            <person name="Bidwell S."/>
            <person name="Rosen B."/>
            <person name="Chan A."/>
            <person name="Zhou S."/>
            <person name="Gentzbittel L."/>
            <person name="Childs K.L."/>
            <person name="Yandell M."/>
            <person name="Gundlach H."/>
            <person name="Mayer K.F."/>
            <person name="Schwartz D.C."/>
            <person name="Town C.D."/>
        </authorList>
    </citation>
    <scope>GENOME REANNOTATION</scope>
    <source>
        <strain evidence="2 3">cv. Jemalong A17</strain>
    </source>
</reference>
<dbReference type="HOGENOM" id="CLU_3035404_0_0_1"/>
<sequence>MLNILVKKSIFLVAKTIWQCQSLRVNEGEATVGSLRIQENNAFSGRTHGIKGEKY</sequence>
<dbReference type="AlphaFoldDB" id="G7K8A2"/>
<dbReference type="Proteomes" id="UP000002051">
    <property type="component" value="Chromosome 5"/>
</dbReference>
<reference evidence="1 3" key="1">
    <citation type="journal article" date="2011" name="Nature">
        <title>The Medicago genome provides insight into the evolution of rhizobial symbioses.</title>
        <authorList>
            <person name="Young N.D."/>
            <person name="Debelle F."/>
            <person name="Oldroyd G.E."/>
            <person name="Geurts R."/>
            <person name="Cannon S.B."/>
            <person name="Udvardi M.K."/>
            <person name="Benedito V.A."/>
            <person name="Mayer K.F."/>
            <person name="Gouzy J."/>
            <person name="Schoof H."/>
            <person name="Van de Peer Y."/>
            <person name="Proost S."/>
            <person name="Cook D.R."/>
            <person name="Meyers B.C."/>
            <person name="Spannagl M."/>
            <person name="Cheung F."/>
            <person name="De Mita S."/>
            <person name="Krishnakumar V."/>
            <person name="Gundlach H."/>
            <person name="Zhou S."/>
            <person name="Mudge J."/>
            <person name="Bharti A.K."/>
            <person name="Murray J.D."/>
            <person name="Naoumkina M.A."/>
            <person name="Rosen B."/>
            <person name="Silverstein K.A."/>
            <person name="Tang H."/>
            <person name="Rombauts S."/>
            <person name="Zhao P.X."/>
            <person name="Zhou P."/>
            <person name="Barbe V."/>
            <person name="Bardou P."/>
            <person name="Bechner M."/>
            <person name="Bellec A."/>
            <person name="Berger A."/>
            <person name="Berges H."/>
            <person name="Bidwell S."/>
            <person name="Bisseling T."/>
            <person name="Choisne N."/>
            <person name="Couloux A."/>
            <person name="Denny R."/>
            <person name="Deshpande S."/>
            <person name="Dai X."/>
            <person name="Doyle J.J."/>
            <person name="Dudez A.M."/>
            <person name="Farmer A.D."/>
            <person name="Fouteau S."/>
            <person name="Franken C."/>
            <person name="Gibelin C."/>
            <person name="Gish J."/>
            <person name="Goldstein S."/>
            <person name="Gonzalez A.J."/>
            <person name="Green P.J."/>
            <person name="Hallab A."/>
            <person name="Hartog M."/>
            <person name="Hua A."/>
            <person name="Humphray S.J."/>
            <person name="Jeong D.H."/>
            <person name="Jing Y."/>
            <person name="Jocker A."/>
            <person name="Kenton S.M."/>
            <person name="Kim D.J."/>
            <person name="Klee K."/>
            <person name="Lai H."/>
            <person name="Lang C."/>
            <person name="Lin S."/>
            <person name="Macmil S.L."/>
            <person name="Magdelenat G."/>
            <person name="Matthews L."/>
            <person name="McCorrison J."/>
            <person name="Monaghan E.L."/>
            <person name="Mun J.H."/>
            <person name="Najar F.Z."/>
            <person name="Nicholson C."/>
            <person name="Noirot C."/>
            <person name="O'Bleness M."/>
            <person name="Paule C.R."/>
            <person name="Poulain J."/>
            <person name="Prion F."/>
            <person name="Qin B."/>
            <person name="Qu C."/>
            <person name="Retzel E.F."/>
            <person name="Riddle C."/>
            <person name="Sallet E."/>
            <person name="Samain S."/>
            <person name="Samson N."/>
            <person name="Sanders I."/>
            <person name="Saurat O."/>
            <person name="Scarpelli C."/>
            <person name="Schiex T."/>
            <person name="Segurens B."/>
            <person name="Severin A.J."/>
            <person name="Sherrier D.J."/>
            <person name="Shi R."/>
            <person name="Sims S."/>
            <person name="Singer S.R."/>
            <person name="Sinharoy S."/>
            <person name="Sterck L."/>
            <person name="Viollet A."/>
            <person name="Wang B.B."/>
            <person name="Wang K."/>
            <person name="Wang M."/>
            <person name="Wang X."/>
            <person name="Warfsmann J."/>
            <person name="Weissenbach J."/>
            <person name="White D.D."/>
            <person name="White J.D."/>
            <person name="Wiley G.B."/>
            <person name="Wincker P."/>
            <person name="Xing Y."/>
            <person name="Yang L."/>
            <person name="Yao Z."/>
            <person name="Ying F."/>
            <person name="Zhai J."/>
            <person name="Zhou L."/>
            <person name="Zuber A."/>
            <person name="Denarie J."/>
            <person name="Dixon R.A."/>
            <person name="May G.D."/>
            <person name="Schwartz D.C."/>
            <person name="Rogers J."/>
            <person name="Quetier F."/>
            <person name="Town C.D."/>
            <person name="Roe B.A."/>
        </authorList>
    </citation>
    <scope>NUCLEOTIDE SEQUENCE [LARGE SCALE GENOMIC DNA]</scope>
    <source>
        <strain evidence="1">A17</strain>
        <strain evidence="2 3">cv. Jemalong A17</strain>
    </source>
</reference>
<evidence type="ECO:0000313" key="3">
    <source>
        <dbReference type="Proteomes" id="UP000002051"/>
    </source>
</evidence>
<keyword evidence="3" id="KW-1185">Reference proteome</keyword>
<proteinExistence type="predicted"/>
<reference evidence="2" key="3">
    <citation type="submission" date="2015-04" db="UniProtKB">
        <authorList>
            <consortium name="EnsemblPlants"/>
        </authorList>
    </citation>
    <scope>IDENTIFICATION</scope>
    <source>
        <strain evidence="2">cv. Jemalong A17</strain>
    </source>
</reference>
<dbReference type="EMBL" id="CM001221">
    <property type="protein sequence ID" value="AES96454.1"/>
    <property type="molecule type" value="Genomic_DNA"/>
</dbReference>
<protein>
    <submittedName>
        <fullName evidence="1 2">Uncharacterized protein</fullName>
    </submittedName>
</protein>
<name>G7K8A2_MEDTR</name>
<accession>G7K8A2</accession>
<organism evidence="1 3">
    <name type="scientific">Medicago truncatula</name>
    <name type="common">Barrel medic</name>
    <name type="synonym">Medicago tribuloides</name>
    <dbReference type="NCBI Taxonomy" id="3880"/>
    <lineage>
        <taxon>Eukaryota</taxon>
        <taxon>Viridiplantae</taxon>
        <taxon>Streptophyta</taxon>
        <taxon>Embryophyta</taxon>
        <taxon>Tracheophyta</taxon>
        <taxon>Spermatophyta</taxon>
        <taxon>Magnoliopsida</taxon>
        <taxon>eudicotyledons</taxon>
        <taxon>Gunneridae</taxon>
        <taxon>Pentapetalae</taxon>
        <taxon>rosids</taxon>
        <taxon>fabids</taxon>
        <taxon>Fabales</taxon>
        <taxon>Fabaceae</taxon>
        <taxon>Papilionoideae</taxon>
        <taxon>50 kb inversion clade</taxon>
        <taxon>NPAAA clade</taxon>
        <taxon>Hologalegina</taxon>
        <taxon>IRL clade</taxon>
        <taxon>Trifolieae</taxon>
        <taxon>Medicago</taxon>
    </lineage>
</organism>
<evidence type="ECO:0000313" key="1">
    <source>
        <dbReference type="EMBL" id="AES96454.1"/>
    </source>
</evidence>
<dbReference type="PaxDb" id="3880-AES96454"/>